<evidence type="ECO:0000256" key="2">
    <source>
        <dbReference type="ARBA" id="ARBA00012916"/>
    </source>
</evidence>
<dbReference type="EC" id="2.6.1.16" evidence="2"/>
<dbReference type="EMBL" id="FNFB01000015">
    <property type="protein sequence ID" value="SDL07045.1"/>
    <property type="molecule type" value="Genomic_DNA"/>
</dbReference>
<dbReference type="GO" id="GO:0006047">
    <property type="term" value="P:UDP-N-acetylglucosamine metabolic process"/>
    <property type="evidence" value="ECO:0007669"/>
    <property type="project" value="TreeGrafter"/>
</dbReference>
<reference evidence="5 6" key="1">
    <citation type="submission" date="2016-10" db="EMBL/GenBank/DDBJ databases">
        <authorList>
            <person name="de Groot N.N."/>
        </authorList>
    </citation>
    <scope>NUCLEOTIDE SEQUENCE [LARGE SCALE GENOMIC DNA]</scope>
    <source>
        <strain evidence="5 6">CGMCC 4.5681</strain>
    </source>
</reference>
<sequence>MTGVRIPFLAGRAGQPAALERIAARVAAQLPALAAADGALAGVKRPVFVGIGASYAALTLPVQLLAEGGVLARRELAGELGDGLSLTGADLVLAVSQSGRSPETIDSLSLLPGAHRAALVNVVPSLLSRAADHCVDLGNEPDSYASTIGYTGTLVALTMVARTLLGTPAAEVAEEWSGIGAALERHEEALAPVVDEVARRAARAVAADVVSSGVFRAVSESGALLLREVCRVPASALVTRNYLHGEMESAGDTLHVVIGDGRELELATTLAAAGHHTLCVTSADFAPAEHLHVVPLPAEAPLPVRVVLATAVLQRLAAALAEARGVDIEDFVFHNSDTKVEEPVG</sequence>
<dbReference type="OrthoDB" id="3808774at2"/>
<evidence type="ECO:0000313" key="6">
    <source>
        <dbReference type="Proteomes" id="UP000198683"/>
    </source>
</evidence>
<dbReference type="InterPro" id="IPR046348">
    <property type="entry name" value="SIS_dom_sf"/>
</dbReference>
<dbReference type="PANTHER" id="PTHR10937:SF0">
    <property type="entry name" value="GLUTAMINE--FRUCTOSE-6-PHOSPHATE TRANSAMINASE (ISOMERIZING)"/>
    <property type="match status" value="1"/>
</dbReference>
<evidence type="ECO:0000256" key="1">
    <source>
        <dbReference type="ARBA" id="ARBA00001031"/>
    </source>
</evidence>
<dbReference type="SUPFAM" id="SSF53697">
    <property type="entry name" value="SIS domain"/>
    <property type="match status" value="1"/>
</dbReference>
<feature type="domain" description="SIS" evidence="4">
    <location>
        <begin position="36"/>
        <end position="170"/>
    </location>
</feature>
<comment type="catalytic activity">
    <reaction evidence="1">
        <text>D-fructose 6-phosphate + L-glutamine = D-glucosamine 6-phosphate + L-glutamate</text>
        <dbReference type="Rhea" id="RHEA:13237"/>
        <dbReference type="ChEBI" id="CHEBI:29985"/>
        <dbReference type="ChEBI" id="CHEBI:58359"/>
        <dbReference type="ChEBI" id="CHEBI:58725"/>
        <dbReference type="ChEBI" id="CHEBI:61527"/>
        <dbReference type="EC" id="2.6.1.16"/>
    </reaction>
</comment>
<keyword evidence="6" id="KW-1185">Reference proteome</keyword>
<dbReference type="PANTHER" id="PTHR10937">
    <property type="entry name" value="GLUCOSAMINE--FRUCTOSE-6-PHOSPHATE AMINOTRANSFERASE, ISOMERIZING"/>
    <property type="match status" value="1"/>
</dbReference>
<dbReference type="RefSeq" id="WP_090768927.1">
    <property type="nucleotide sequence ID" value="NZ_FNFB01000015.1"/>
</dbReference>
<evidence type="ECO:0000259" key="4">
    <source>
        <dbReference type="PROSITE" id="PS51464"/>
    </source>
</evidence>
<dbReference type="GO" id="GO:0006002">
    <property type="term" value="P:fructose 6-phosphate metabolic process"/>
    <property type="evidence" value="ECO:0007669"/>
    <property type="project" value="TreeGrafter"/>
</dbReference>
<name>A0A1G9H2J3_9ACTN</name>
<dbReference type="AlphaFoldDB" id="A0A1G9H2J3"/>
<dbReference type="GO" id="GO:0097367">
    <property type="term" value="F:carbohydrate derivative binding"/>
    <property type="evidence" value="ECO:0007669"/>
    <property type="project" value="InterPro"/>
</dbReference>
<protein>
    <recommendedName>
        <fullName evidence="3">Glutamine--fructose-6-phosphate aminotransferase [isomerizing]</fullName>
        <ecNumber evidence="2">2.6.1.16</ecNumber>
    </recommendedName>
</protein>
<dbReference type="PROSITE" id="PS51464">
    <property type="entry name" value="SIS"/>
    <property type="match status" value="1"/>
</dbReference>
<accession>A0A1G9H2J3</accession>
<dbReference type="Pfam" id="PF01380">
    <property type="entry name" value="SIS"/>
    <property type="match status" value="1"/>
</dbReference>
<keyword evidence="5" id="KW-0808">Transferase</keyword>
<dbReference type="GO" id="GO:0006487">
    <property type="term" value="P:protein N-linked glycosylation"/>
    <property type="evidence" value="ECO:0007669"/>
    <property type="project" value="TreeGrafter"/>
</dbReference>
<dbReference type="GO" id="GO:0004360">
    <property type="term" value="F:glutamine-fructose-6-phosphate transaminase (isomerizing) activity"/>
    <property type="evidence" value="ECO:0007669"/>
    <property type="project" value="UniProtKB-EC"/>
</dbReference>
<dbReference type="Gene3D" id="3.40.50.10490">
    <property type="entry name" value="Glucose-6-phosphate isomerase like protein, domain 1"/>
    <property type="match status" value="2"/>
</dbReference>
<organism evidence="5 6">
    <name type="scientific">Nonomuraea maritima</name>
    <dbReference type="NCBI Taxonomy" id="683260"/>
    <lineage>
        <taxon>Bacteria</taxon>
        <taxon>Bacillati</taxon>
        <taxon>Actinomycetota</taxon>
        <taxon>Actinomycetes</taxon>
        <taxon>Streptosporangiales</taxon>
        <taxon>Streptosporangiaceae</taxon>
        <taxon>Nonomuraea</taxon>
    </lineage>
</organism>
<gene>
    <name evidence="5" type="ORF">SAMN05421874_11562</name>
</gene>
<dbReference type="InterPro" id="IPR001347">
    <property type="entry name" value="SIS_dom"/>
</dbReference>
<keyword evidence="5" id="KW-0032">Aminotransferase</keyword>
<evidence type="ECO:0000256" key="3">
    <source>
        <dbReference type="ARBA" id="ARBA00016090"/>
    </source>
</evidence>
<evidence type="ECO:0000313" key="5">
    <source>
        <dbReference type="EMBL" id="SDL07045.1"/>
    </source>
</evidence>
<dbReference type="STRING" id="683260.SAMN05421874_11562"/>
<dbReference type="Proteomes" id="UP000198683">
    <property type="component" value="Unassembled WGS sequence"/>
</dbReference>
<proteinExistence type="predicted"/>